<keyword evidence="3" id="KW-1185">Reference proteome</keyword>
<dbReference type="HOGENOM" id="CLU_1889881_0_0_1"/>
<evidence type="ECO:0000313" key="3">
    <source>
        <dbReference type="Proteomes" id="UP000018721"/>
    </source>
</evidence>
<feature type="compositionally biased region" description="Polar residues" evidence="1">
    <location>
        <begin position="99"/>
        <end position="108"/>
    </location>
</feature>
<comment type="caution">
    <text evidence="2">The sequence shown here is derived from an EMBL/GenBank/DDBJ whole genome shotgun (WGS) entry which is preliminary data.</text>
</comment>
<dbReference type="Proteomes" id="UP000018721">
    <property type="component" value="Unassembled WGS sequence"/>
</dbReference>
<feature type="region of interest" description="Disordered" evidence="1">
    <location>
        <begin position="1"/>
        <end position="22"/>
    </location>
</feature>
<dbReference type="EMBL" id="ANIZ01001720">
    <property type="protein sequence ID" value="ETI45184.1"/>
    <property type="molecule type" value="Genomic_DNA"/>
</dbReference>
<gene>
    <name evidence="2" type="ORF">F443_10161</name>
</gene>
<feature type="compositionally biased region" description="Polar residues" evidence="1">
    <location>
        <begin position="49"/>
        <end position="58"/>
    </location>
</feature>
<accession>V9F0Z8</accession>
<dbReference type="AlphaFoldDB" id="V9F0Z8"/>
<evidence type="ECO:0000313" key="2">
    <source>
        <dbReference type="EMBL" id="ETI45184.1"/>
    </source>
</evidence>
<sequence>MVSGMKPQTKDGVLRRAASHRPDRLSVQHAILAATQDSKEAATGHLCPTTGTPRSYTQEGRRLTARSAIRCEDGPVAKPAMEDRSPGVWLPAQRLQNQPMSTTRNESCQVPPLSNPDLGVFNMSDQQIAGSNVAK</sequence>
<feature type="region of interest" description="Disordered" evidence="1">
    <location>
        <begin position="37"/>
        <end position="61"/>
    </location>
</feature>
<proteinExistence type="predicted"/>
<feature type="compositionally biased region" description="Basic and acidic residues" evidence="1">
    <location>
        <begin position="8"/>
        <end position="22"/>
    </location>
</feature>
<feature type="compositionally biased region" description="Polar residues" evidence="1">
    <location>
        <begin position="123"/>
        <end position="135"/>
    </location>
</feature>
<name>V9F0Z8_PHYNI</name>
<evidence type="ECO:0000256" key="1">
    <source>
        <dbReference type="SAM" id="MobiDB-lite"/>
    </source>
</evidence>
<reference evidence="2 3" key="1">
    <citation type="submission" date="2013-11" db="EMBL/GenBank/DDBJ databases">
        <title>The Genome Sequence of Phytophthora parasitica P1569.</title>
        <authorList>
            <consortium name="The Broad Institute Genomics Platform"/>
            <person name="Russ C."/>
            <person name="Tyler B."/>
            <person name="Panabieres F."/>
            <person name="Shan W."/>
            <person name="Tripathy S."/>
            <person name="Grunwald N."/>
            <person name="Machado M."/>
            <person name="Johnson C.S."/>
            <person name="Arredondo F."/>
            <person name="Hong C."/>
            <person name="Coffey M."/>
            <person name="Young S.K."/>
            <person name="Zeng Q."/>
            <person name="Gargeya S."/>
            <person name="Fitzgerald M."/>
            <person name="Abouelleil A."/>
            <person name="Alvarado L."/>
            <person name="Chapman S.B."/>
            <person name="Gainer-Dewar J."/>
            <person name="Goldberg J."/>
            <person name="Griggs A."/>
            <person name="Gujja S."/>
            <person name="Hansen M."/>
            <person name="Howarth C."/>
            <person name="Imamovic A."/>
            <person name="Ireland A."/>
            <person name="Larimer J."/>
            <person name="McCowan C."/>
            <person name="Murphy C."/>
            <person name="Pearson M."/>
            <person name="Poon T.W."/>
            <person name="Priest M."/>
            <person name="Roberts A."/>
            <person name="Saif S."/>
            <person name="Shea T."/>
            <person name="Sykes S."/>
            <person name="Wortman J."/>
            <person name="Nusbaum C."/>
            <person name="Birren B."/>
        </authorList>
    </citation>
    <scope>NUCLEOTIDE SEQUENCE [LARGE SCALE GENOMIC DNA]</scope>
    <source>
        <strain evidence="2 3">P1569</strain>
    </source>
</reference>
<organism evidence="2 3">
    <name type="scientific">Phytophthora nicotianae P1569</name>
    <dbReference type="NCBI Taxonomy" id="1317065"/>
    <lineage>
        <taxon>Eukaryota</taxon>
        <taxon>Sar</taxon>
        <taxon>Stramenopiles</taxon>
        <taxon>Oomycota</taxon>
        <taxon>Peronosporomycetes</taxon>
        <taxon>Peronosporales</taxon>
        <taxon>Peronosporaceae</taxon>
        <taxon>Phytophthora</taxon>
    </lineage>
</organism>
<feature type="region of interest" description="Disordered" evidence="1">
    <location>
        <begin position="99"/>
        <end position="135"/>
    </location>
</feature>
<protein>
    <submittedName>
        <fullName evidence="2">Uncharacterized protein</fullName>
    </submittedName>
</protein>